<evidence type="ECO:0000313" key="2">
    <source>
        <dbReference type="Proteomes" id="UP000254069"/>
    </source>
</evidence>
<organism evidence="1 2">
    <name type="scientific">Shewanella algae</name>
    <dbReference type="NCBI Taxonomy" id="38313"/>
    <lineage>
        <taxon>Bacteria</taxon>
        <taxon>Pseudomonadati</taxon>
        <taxon>Pseudomonadota</taxon>
        <taxon>Gammaproteobacteria</taxon>
        <taxon>Alteromonadales</taxon>
        <taxon>Shewanellaceae</taxon>
        <taxon>Shewanella</taxon>
    </lineage>
</organism>
<name>A0A379YXT8_9GAMM</name>
<dbReference type="RefSeq" id="WP_107110003.1">
    <property type="nucleotide sequence ID" value="NZ_CP068227.1"/>
</dbReference>
<sequence length="109" mass="12345">MQNTPETLLQACESLRLSAWDNVRYLVSVLALQGEQVKAFEAQIDGKPHYLLQALGVCFDCGRSNSYQVQIRLLTDTEFTPMKVLDITPLSAEQLGYLCMETAHFDHCY</sequence>
<proteinExistence type="predicted"/>
<dbReference type="EMBL" id="UGYO01000001">
    <property type="protein sequence ID" value="SUI51638.1"/>
    <property type="molecule type" value="Genomic_DNA"/>
</dbReference>
<protein>
    <submittedName>
        <fullName evidence="1">Uncharacterized protein</fullName>
    </submittedName>
</protein>
<gene>
    <name evidence="1" type="ORF">NCTC10738_00659</name>
</gene>
<dbReference type="Proteomes" id="UP000254069">
    <property type="component" value="Unassembled WGS sequence"/>
</dbReference>
<keyword evidence="2" id="KW-1185">Reference proteome</keyword>
<accession>A0A379YXT8</accession>
<reference evidence="1 2" key="1">
    <citation type="submission" date="2018-06" db="EMBL/GenBank/DDBJ databases">
        <authorList>
            <consortium name="Pathogen Informatics"/>
            <person name="Doyle S."/>
        </authorList>
    </citation>
    <scope>NUCLEOTIDE SEQUENCE [LARGE SCALE GENOMIC DNA]</scope>
    <source>
        <strain evidence="1 2">NCTC10738</strain>
    </source>
</reference>
<dbReference type="AlphaFoldDB" id="A0A379YXT8"/>
<evidence type="ECO:0000313" key="1">
    <source>
        <dbReference type="EMBL" id="SUI51638.1"/>
    </source>
</evidence>